<feature type="region of interest" description="Disordered" evidence="1">
    <location>
        <begin position="924"/>
        <end position="963"/>
    </location>
</feature>
<dbReference type="OrthoDB" id="10259622at2759"/>
<feature type="transmembrane region" description="Helical" evidence="2">
    <location>
        <begin position="821"/>
        <end position="843"/>
    </location>
</feature>
<feature type="compositionally biased region" description="Low complexity" evidence="1">
    <location>
        <begin position="649"/>
        <end position="659"/>
    </location>
</feature>
<dbReference type="AlphaFoldDB" id="A0A2I2EXM3"/>
<evidence type="ECO:0000256" key="1">
    <source>
        <dbReference type="SAM" id="MobiDB-lite"/>
    </source>
</evidence>
<reference evidence="3 4" key="1">
    <citation type="submission" date="2017-12" db="EMBL/GenBank/DDBJ databases">
        <authorList>
            <consortium name="DOE Joint Genome Institute"/>
            <person name="Haridas S."/>
            <person name="Kjaerbolling I."/>
            <person name="Vesth T.C."/>
            <person name="Frisvad J.C."/>
            <person name="Nybo J.L."/>
            <person name="Theobald S."/>
            <person name="Kuo A."/>
            <person name="Bowyer P."/>
            <person name="Matsuda Y."/>
            <person name="Mondo S."/>
            <person name="Lyhne E.K."/>
            <person name="Kogle M.E."/>
            <person name="Clum A."/>
            <person name="Lipzen A."/>
            <person name="Salamov A."/>
            <person name="Ngan C.Y."/>
            <person name="Daum C."/>
            <person name="Chiniquy J."/>
            <person name="Barry K."/>
            <person name="LaButti K."/>
            <person name="Simmons B.A."/>
            <person name="Magnuson J.K."/>
            <person name="Mortensen U.H."/>
            <person name="Larsen T.O."/>
            <person name="Grigoriev I.V."/>
            <person name="Baker S.E."/>
            <person name="Andersen M.R."/>
            <person name="Nordberg H.P."/>
            <person name="Cantor M.N."/>
            <person name="Hua S.X."/>
        </authorList>
    </citation>
    <scope>NUCLEOTIDE SEQUENCE [LARGE SCALE GENOMIC DNA]</scope>
    <source>
        <strain evidence="3 4">CBS 102.13</strain>
    </source>
</reference>
<feature type="compositionally biased region" description="Basic and acidic residues" evidence="1">
    <location>
        <begin position="234"/>
        <end position="250"/>
    </location>
</feature>
<dbReference type="STRING" id="41067.A0A2I2EXM3"/>
<accession>A0A2I2EXM3</accession>
<feature type="compositionally biased region" description="Low complexity" evidence="1">
    <location>
        <begin position="547"/>
        <end position="563"/>
    </location>
</feature>
<feature type="compositionally biased region" description="Pro residues" evidence="1">
    <location>
        <begin position="635"/>
        <end position="648"/>
    </location>
</feature>
<feature type="region of interest" description="Disordered" evidence="1">
    <location>
        <begin position="64"/>
        <end position="103"/>
    </location>
</feature>
<protein>
    <recommendedName>
        <fullName evidence="5">Glycoprotease family protein</fullName>
    </recommendedName>
</protein>
<organism evidence="3 4">
    <name type="scientific">Aspergillus candidus</name>
    <dbReference type="NCBI Taxonomy" id="41067"/>
    <lineage>
        <taxon>Eukaryota</taxon>
        <taxon>Fungi</taxon>
        <taxon>Dikarya</taxon>
        <taxon>Ascomycota</taxon>
        <taxon>Pezizomycotina</taxon>
        <taxon>Eurotiomycetes</taxon>
        <taxon>Eurotiomycetidae</taxon>
        <taxon>Eurotiales</taxon>
        <taxon>Aspergillaceae</taxon>
        <taxon>Aspergillus</taxon>
        <taxon>Aspergillus subgen. Circumdati</taxon>
    </lineage>
</organism>
<feature type="region of interest" description="Disordered" evidence="1">
    <location>
        <begin position="1127"/>
        <end position="1162"/>
    </location>
</feature>
<feature type="region of interest" description="Disordered" evidence="1">
    <location>
        <begin position="1"/>
        <end position="48"/>
    </location>
</feature>
<feature type="compositionally biased region" description="Polar residues" evidence="1">
    <location>
        <begin position="761"/>
        <end position="772"/>
    </location>
</feature>
<evidence type="ECO:0008006" key="5">
    <source>
        <dbReference type="Google" id="ProtNLM"/>
    </source>
</evidence>
<evidence type="ECO:0000313" key="3">
    <source>
        <dbReference type="EMBL" id="PLB33120.1"/>
    </source>
</evidence>
<keyword evidence="2" id="KW-1133">Transmembrane helix</keyword>
<feature type="compositionally biased region" description="Basic and acidic residues" evidence="1">
    <location>
        <begin position="995"/>
        <end position="1004"/>
    </location>
</feature>
<feature type="compositionally biased region" description="Low complexity" evidence="1">
    <location>
        <begin position="296"/>
        <end position="310"/>
    </location>
</feature>
<evidence type="ECO:0000256" key="2">
    <source>
        <dbReference type="SAM" id="Phobius"/>
    </source>
</evidence>
<feature type="compositionally biased region" description="Basic residues" evidence="1">
    <location>
        <begin position="173"/>
        <end position="182"/>
    </location>
</feature>
<dbReference type="EMBL" id="KZ559230">
    <property type="protein sequence ID" value="PLB33120.1"/>
    <property type="molecule type" value="Genomic_DNA"/>
</dbReference>
<feature type="region of interest" description="Disordered" evidence="1">
    <location>
        <begin position="375"/>
        <end position="399"/>
    </location>
</feature>
<gene>
    <name evidence="3" type="ORF">BDW47DRAFT_121484</name>
</gene>
<feature type="compositionally biased region" description="Basic and acidic residues" evidence="1">
    <location>
        <begin position="578"/>
        <end position="591"/>
    </location>
</feature>
<evidence type="ECO:0000313" key="4">
    <source>
        <dbReference type="Proteomes" id="UP000234585"/>
    </source>
</evidence>
<feature type="compositionally biased region" description="Low complexity" evidence="1">
    <location>
        <begin position="277"/>
        <end position="288"/>
    </location>
</feature>
<keyword evidence="2" id="KW-0472">Membrane</keyword>
<dbReference type="GeneID" id="36522801"/>
<dbReference type="Proteomes" id="UP000234585">
    <property type="component" value="Unassembled WGS sequence"/>
</dbReference>
<feature type="region of interest" description="Disordered" evidence="1">
    <location>
        <begin position="986"/>
        <end position="1042"/>
    </location>
</feature>
<proteinExistence type="predicted"/>
<sequence length="1257" mass="136092">MAPKPRTVHNELRIPTVPNFPLSSPITEEVASPTGSSEDDRELERNRPYAFLAKVSDRNPFARQAEIGAGDERRSTVGLAQESSRENSLTSGGRKKGAEKPVGLNLVTDFSRAASTKRGGGKAPAFLDLNDLKALSERRENERKVKGILKNGANQDSALLTRQSRDGSAWRGIKSKMSPRKNKKDELSPSDRPIMIGFTLPVDESGEQREKTKELDSADGLRTPLTPSIVVTPAKEEGFWRSLRPQDQRPRATSSVYSQPTPLLEISGLGIPPVPAIPAHHAAPGHEATSPELGQRRSTASARRQRAYSTGTVFEDDDSPRTGRRSRSYSNESAKKAFHRLTATRHSATSEVNKHYSQGWWTYLLSPILGRSNTMTSRKTPTQTERPPIPTIATDMTGSSDDEWWEKEKEISCFSPETPETAVANRGEVMSWEKNDWNPFSDFDSSNVSKAETPAANTPGAGGFMGLGETVQGEAAEYYQASAHELFSRRPYFECINHVCSITPKDAIPGFAAGTALDSPGSNERNLLVDVDDSISQAGHKDRGLTAPPAAAAVVAQPEPTVVDGNSSAGSETSKTPEQPKDGYSPREASREVPGAASPVPEASKAGQSSPPAEHLSEKQGHPVPLALTTDTAQPPVPPFPSAPPVQPFPSAQPVQAPVNQIYPQMPPTQSAQPVYIQPAPGFYQAPGQHPGPQYIVVAPPYHQAQPQAPDPISPGFQRQTEGNGSIPLGEMPTGPAPAYISRHGTPVSLPPRPGPHSITREASTTHSTTGQDKIESRRQRHEKENTAGRKIGRLWRGRGPVSNKGCFRRSGREDRLKRRWYMVIAFLFVLIVLASLLLAILLTRKGDATPIQSQWLNLTGYPPMPTGIATIAGPEAHKQDSGCITPSALWSCALPNEQHETNKPYAADEPNFRVEIRFRNGTYPNSTTVASSPSDKLRSRGTAELFNPSPLPPSLKDQTFLGNTTDGISVPFAGEETPFFITLLSTTQPKSQLSRRDSNTTHDADDDNKNDDNEDEDNTNPFPDIETLIPSPSTDSDGTAAAATLYPLPSSQPVRLYNRGQDTEHYGFYTYFDRSIFLDSIAALTGSKNDTDSDSPGGPSKADARVRCTWSQTRFLVQIWTKPSKGHLLDRSPAPSSSSATPSTTTSHTSPSSSSSATDFSRPGSFPYPVTITLDRHGGNAASKMVYCYGMETAQHVNATEKKLQIEDRAFGGELVNPAPGIFNLNSTAAKGKAKGKGEDLLKGWGVAPTVQFNTT</sequence>
<feature type="region of interest" description="Disordered" evidence="1">
    <location>
        <begin position="275"/>
        <end position="337"/>
    </location>
</feature>
<feature type="compositionally biased region" description="Polar residues" evidence="1">
    <location>
        <begin position="924"/>
        <end position="935"/>
    </location>
</feature>
<feature type="compositionally biased region" description="Polar residues" evidence="1">
    <location>
        <begin position="375"/>
        <end position="385"/>
    </location>
</feature>
<feature type="compositionally biased region" description="Acidic residues" evidence="1">
    <location>
        <begin position="1005"/>
        <end position="1019"/>
    </location>
</feature>
<feature type="compositionally biased region" description="Polar residues" evidence="1">
    <location>
        <begin position="564"/>
        <end position="577"/>
    </location>
</feature>
<feature type="region of interest" description="Disordered" evidence="1">
    <location>
        <begin position="538"/>
        <end position="674"/>
    </location>
</feature>
<name>A0A2I2EXM3_ASPCN</name>
<feature type="compositionally biased region" description="Polar residues" evidence="1">
    <location>
        <begin position="152"/>
        <end position="162"/>
    </location>
</feature>
<feature type="compositionally biased region" description="Basic and acidic residues" evidence="1">
    <location>
        <begin position="206"/>
        <end position="216"/>
    </location>
</feature>
<keyword evidence="2" id="KW-0812">Transmembrane</keyword>
<feature type="region of interest" description="Disordered" evidence="1">
    <location>
        <begin position="138"/>
        <end position="259"/>
    </location>
</feature>
<feature type="compositionally biased region" description="Low complexity" evidence="1">
    <location>
        <begin position="1133"/>
        <end position="1159"/>
    </location>
</feature>
<keyword evidence="4" id="KW-1185">Reference proteome</keyword>
<dbReference type="RefSeq" id="XP_024667132.1">
    <property type="nucleotide sequence ID" value="XM_024815641.1"/>
</dbReference>
<feature type="compositionally biased region" description="Basic and acidic residues" evidence="1">
    <location>
        <begin position="773"/>
        <end position="786"/>
    </location>
</feature>
<feature type="region of interest" description="Disordered" evidence="1">
    <location>
        <begin position="747"/>
        <end position="786"/>
    </location>
</feature>